<feature type="domain" description="Trimeric autotransporter adhesin YadA-like stalk" evidence="13">
    <location>
        <begin position="179"/>
        <end position="215"/>
    </location>
</feature>
<dbReference type="AlphaFoldDB" id="A0A5B0DPW9"/>
<feature type="domain" description="Trimeric autotransporter adhesin YadA-like head" evidence="12">
    <location>
        <begin position="417"/>
        <end position="442"/>
    </location>
</feature>
<evidence type="ECO:0000256" key="7">
    <source>
        <dbReference type="ARBA" id="ARBA00022729"/>
    </source>
</evidence>
<organism evidence="14 15">
    <name type="scientific">Aureimonas fodinaquatilis</name>
    <dbReference type="NCBI Taxonomy" id="2565783"/>
    <lineage>
        <taxon>Bacteria</taxon>
        <taxon>Pseudomonadati</taxon>
        <taxon>Pseudomonadota</taxon>
        <taxon>Alphaproteobacteria</taxon>
        <taxon>Hyphomicrobiales</taxon>
        <taxon>Aurantimonadaceae</taxon>
        <taxon>Aureimonas</taxon>
    </lineage>
</organism>
<evidence type="ECO:0000256" key="6">
    <source>
        <dbReference type="ARBA" id="ARBA00022692"/>
    </source>
</evidence>
<dbReference type="OrthoDB" id="1631723at2"/>
<comment type="caution">
    <text evidence="14">The sequence shown here is derived from an EMBL/GenBank/DDBJ whole genome shotgun (WGS) entry which is preliminary data.</text>
</comment>
<dbReference type="Proteomes" id="UP000324738">
    <property type="component" value="Unassembled WGS sequence"/>
</dbReference>
<name>A0A5B0DPW9_9HYPH</name>
<evidence type="ECO:0000256" key="8">
    <source>
        <dbReference type="ARBA" id="ARBA00022927"/>
    </source>
</evidence>
<evidence type="ECO:0000256" key="10">
    <source>
        <dbReference type="ARBA" id="ARBA00023237"/>
    </source>
</evidence>
<keyword evidence="10" id="KW-0998">Cell outer membrane</keyword>
<keyword evidence="9" id="KW-0472">Membrane</keyword>
<keyword evidence="7" id="KW-0732">Signal</keyword>
<dbReference type="GO" id="GO:0015031">
    <property type="term" value="P:protein transport"/>
    <property type="evidence" value="ECO:0007669"/>
    <property type="project" value="UniProtKB-KW"/>
</dbReference>
<evidence type="ECO:0000256" key="3">
    <source>
        <dbReference type="ARBA" id="ARBA00005848"/>
    </source>
</evidence>
<keyword evidence="5" id="KW-1134">Transmembrane beta strand</keyword>
<evidence type="ECO:0000259" key="12">
    <source>
        <dbReference type="Pfam" id="PF05658"/>
    </source>
</evidence>
<dbReference type="Gene3D" id="2.150.10.10">
    <property type="entry name" value="Serralysin-like metalloprotease, C-terminal"/>
    <property type="match status" value="1"/>
</dbReference>
<dbReference type="EMBL" id="VTWH01000004">
    <property type="protein sequence ID" value="KAA0968887.1"/>
    <property type="molecule type" value="Genomic_DNA"/>
</dbReference>
<keyword evidence="15" id="KW-1185">Reference proteome</keyword>
<dbReference type="InterPro" id="IPR045584">
    <property type="entry name" value="Pilin-like"/>
</dbReference>
<dbReference type="GO" id="GO:0009986">
    <property type="term" value="C:cell surface"/>
    <property type="evidence" value="ECO:0007669"/>
    <property type="project" value="UniProtKB-SubCell"/>
</dbReference>
<dbReference type="InterPro" id="IPR008635">
    <property type="entry name" value="Coiled_stalk_dom"/>
</dbReference>
<proteinExistence type="inferred from homology"/>
<evidence type="ECO:0000259" key="13">
    <source>
        <dbReference type="Pfam" id="PF05662"/>
    </source>
</evidence>
<dbReference type="Pfam" id="PF05658">
    <property type="entry name" value="YadA_head"/>
    <property type="match status" value="2"/>
</dbReference>
<evidence type="ECO:0000256" key="9">
    <source>
        <dbReference type="ARBA" id="ARBA00023136"/>
    </source>
</evidence>
<dbReference type="GO" id="GO:0009279">
    <property type="term" value="C:cell outer membrane"/>
    <property type="evidence" value="ECO:0007669"/>
    <property type="project" value="UniProtKB-SubCell"/>
</dbReference>
<evidence type="ECO:0000256" key="5">
    <source>
        <dbReference type="ARBA" id="ARBA00022452"/>
    </source>
</evidence>
<dbReference type="Pfam" id="PF03895">
    <property type="entry name" value="YadA_anchor"/>
    <property type="match status" value="1"/>
</dbReference>
<dbReference type="SUPFAM" id="SSF54523">
    <property type="entry name" value="Pili subunits"/>
    <property type="match status" value="1"/>
</dbReference>
<evidence type="ECO:0000313" key="14">
    <source>
        <dbReference type="EMBL" id="KAA0968887.1"/>
    </source>
</evidence>
<accession>A0A5B0DPW9</accession>
<evidence type="ECO:0000256" key="4">
    <source>
        <dbReference type="ARBA" id="ARBA00022448"/>
    </source>
</evidence>
<dbReference type="SUPFAM" id="SSF101967">
    <property type="entry name" value="Adhesin YadA, collagen-binding domain"/>
    <property type="match status" value="2"/>
</dbReference>
<evidence type="ECO:0000256" key="1">
    <source>
        <dbReference type="ARBA" id="ARBA00004241"/>
    </source>
</evidence>
<feature type="domain" description="Trimeric autotransporter adhesin YadA-like head" evidence="12">
    <location>
        <begin position="389"/>
        <end position="414"/>
    </location>
</feature>
<feature type="domain" description="Trimeric autotransporter adhesin YadA-like stalk" evidence="13">
    <location>
        <begin position="300"/>
        <end position="339"/>
    </location>
</feature>
<comment type="subcellular location">
    <subcellularLocation>
        <location evidence="2">Cell outer membrane</location>
    </subcellularLocation>
    <subcellularLocation>
        <location evidence="1">Cell surface</location>
    </subcellularLocation>
</comment>
<evidence type="ECO:0000256" key="2">
    <source>
        <dbReference type="ARBA" id="ARBA00004442"/>
    </source>
</evidence>
<sequence length="591" mass="58246">MKKFGAEGWIASRLLGNIIVQVASMAPKKCTSPSTFLRRGKPVLLAVCLLGLAPDNAVAQAITDTDVNTFVTEVFGGDSTFTGGVFTGPTYTIGGVPYYNLADAISTLGSRTDLVAGVQFIDSIGLIAAFAALEDFYLDVQNGQIGLVQQDLTTRVITVGAGTDGDTVSFLSQGGLSRRLTGVSAGEIASASTDAINGGQLFSSNTAIAQALGTTVGTDGLVLAPSYALSTGTFTNVGSALIDLDSRTALNSLEITNIINGASGIVRQDPISRAISIGGATDGTSISIANQSGVARTLEGVAAGAVSAGSAEAINGGQLSAVSTSIVSALGGSSSVAPDGTVTQPTYTVLSQTYNSVGAAFGAINTALGNIESNNFYFAARTTGAPASATGIETVAAGGGAAASGSNAVAVGSAASASGTGSIALGAGATASGVNSVAIGAGVNAGGANQIVIGGPGATYTLAGITSEASYAAQQGPVEFVTSDASGNLASVSLDSFFNNVDVLSDRVGVLESDNRSIREGVAIALALGGVQLPSDKSFAISANVGMFEREAALGFGAIGQIHENIYLNGGVGVGTSHGTVAGRIGASFAW</sequence>
<evidence type="ECO:0008006" key="16">
    <source>
        <dbReference type="Google" id="ProtNLM"/>
    </source>
</evidence>
<keyword evidence="6" id="KW-0812">Transmembrane</keyword>
<dbReference type="Gene3D" id="1.20.5.170">
    <property type="match status" value="2"/>
</dbReference>
<keyword evidence="8" id="KW-0653">Protein transport</keyword>
<dbReference type="InterPro" id="IPR008640">
    <property type="entry name" value="Adhesin_Head_dom"/>
</dbReference>
<dbReference type="Gene3D" id="3.30.1300.30">
    <property type="entry name" value="GSPII I/J protein-like"/>
    <property type="match status" value="1"/>
</dbReference>
<keyword evidence="4" id="KW-0813">Transport</keyword>
<dbReference type="InterPro" id="IPR011049">
    <property type="entry name" value="Serralysin-like_metalloprot_C"/>
</dbReference>
<evidence type="ECO:0000313" key="15">
    <source>
        <dbReference type="Proteomes" id="UP000324738"/>
    </source>
</evidence>
<gene>
    <name evidence="14" type="ORF">FPY71_15075</name>
</gene>
<dbReference type="InterPro" id="IPR005594">
    <property type="entry name" value="YadA_C"/>
</dbReference>
<comment type="similarity">
    <text evidence="3">Belongs to the autotransporter-2 (AT-2) (TC 1.B.40) family.</text>
</comment>
<evidence type="ECO:0000259" key="11">
    <source>
        <dbReference type="Pfam" id="PF03895"/>
    </source>
</evidence>
<dbReference type="Pfam" id="PF05662">
    <property type="entry name" value="YadA_stalk"/>
    <property type="match status" value="2"/>
</dbReference>
<feature type="domain" description="Trimeric autotransporter adhesin YadA-like C-terminal membrane anchor" evidence="11">
    <location>
        <begin position="532"/>
        <end position="591"/>
    </location>
</feature>
<protein>
    <recommendedName>
        <fullName evidence="16">Trimeric autotransporter adhesin YadA-like C-terminal membrane anchor domain-containing protein</fullName>
    </recommendedName>
</protein>
<reference evidence="14 15" key="1">
    <citation type="submission" date="2019-08" db="EMBL/GenBank/DDBJ databases">
        <title>Aureimonas fodiniaquatilis sp. nov., isolated from a coal mine wastewater.</title>
        <authorList>
            <person name="Kim W."/>
        </authorList>
    </citation>
    <scope>NUCLEOTIDE SEQUENCE [LARGE SCALE GENOMIC DNA]</scope>
    <source>
        <strain evidence="14 15">CAU 1482</strain>
    </source>
</reference>